<evidence type="ECO:0000256" key="7">
    <source>
        <dbReference type="ARBA" id="ARBA00022993"/>
    </source>
</evidence>
<feature type="binding site" evidence="9">
    <location>
        <begin position="9"/>
        <end position="10"/>
    </location>
    <ligand>
        <name>ATP</name>
        <dbReference type="ChEBI" id="CHEBI:30616"/>
    </ligand>
</feature>
<evidence type="ECO:0000256" key="6">
    <source>
        <dbReference type="ARBA" id="ARBA00022842"/>
    </source>
</evidence>
<feature type="site" description="Transition state stabilizer" evidence="9">
    <location>
        <position position="17"/>
    </location>
</feature>
<comment type="function">
    <text evidence="9">Reversibly transfers an adenylyl group from ATP to 4'-phosphopantetheine, yielding dephospho-CoA (dPCoA) and pyrophosphate.</text>
</comment>
<feature type="binding site" evidence="9">
    <location>
        <position position="17"/>
    </location>
    <ligand>
        <name>ATP</name>
        <dbReference type="ChEBI" id="CHEBI:30616"/>
    </ligand>
</feature>
<feature type="domain" description="Cytidyltransferase-like" evidence="10">
    <location>
        <begin position="5"/>
        <end position="132"/>
    </location>
</feature>
<reference evidence="11 12" key="1">
    <citation type="submission" date="2018-06" db="EMBL/GenBank/DDBJ databases">
        <authorList>
            <consortium name="Pathogen Informatics"/>
            <person name="Doyle S."/>
        </authorList>
    </citation>
    <scope>NUCLEOTIDE SEQUENCE [LARGE SCALE GENOMIC DNA]</scope>
    <source>
        <strain evidence="11 12">NCTC9836</strain>
    </source>
</reference>
<protein>
    <recommendedName>
        <fullName evidence="9">Phosphopantetheine adenylyltransferase</fullName>
        <ecNumber evidence="9">2.7.7.3</ecNumber>
    </recommendedName>
    <alternativeName>
        <fullName evidence="9">Dephospho-CoA pyrophosphorylase</fullName>
    </alternativeName>
    <alternativeName>
        <fullName evidence="9">Pantetheine-phosphate adenylyltransferase</fullName>
        <shortName evidence="9">PPAT</shortName>
    </alternativeName>
</protein>
<feature type="binding site" evidence="9">
    <location>
        <position position="9"/>
    </location>
    <ligand>
        <name>substrate</name>
    </ligand>
</feature>
<dbReference type="InterPro" id="IPR004821">
    <property type="entry name" value="Cyt_trans-like"/>
</dbReference>
<comment type="similarity">
    <text evidence="9">Belongs to the bacterial CoaD family.</text>
</comment>
<dbReference type="Gene3D" id="3.40.50.620">
    <property type="entry name" value="HUPs"/>
    <property type="match status" value="1"/>
</dbReference>
<dbReference type="PANTHER" id="PTHR21342:SF1">
    <property type="entry name" value="PHOSPHOPANTETHEINE ADENYLYLTRANSFERASE"/>
    <property type="match status" value="1"/>
</dbReference>
<dbReference type="Pfam" id="PF01467">
    <property type="entry name" value="CTP_transf_like"/>
    <property type="match status" value="1"/>
</dbReference>
<dbReference type="Proteomes" id="UP000254664">
    <property type="component" value="Unassembled WGS sequence"/>
</dbReference>
<accession>A0A381J7M5</accession>
<dbReference type="GO" id="GO:0005524">
    <property type="term" value="F:ATP binding"/>
    <property type="evidence" value="ECO:0007669"/>
    <property type="project" value="UniProtKB-KW"/>
</dbReference>
<keyword evidence="7 9" id="KW-0173">Coenzyme A biosynthesis</keyword>
<evidence type="ECO:0000256" key="9">
    <source>
        <dbReference type="HAMAP-Rule" id="MF_00151"/>
    </source>
</evidence>
<dbReference type="EC" id="2.7.7.3" evidence="9"/>
<dbReference type="GO" id="GO:0015937">
    <property type="term" value="P:coenzyme A biosynthetic process"/>
    <property type="evidence" value="ECO:0007669"/>
    <property type="project" value="UniProtKB-UniRule"/>
</dbReference>
<proteinExistence type="inferred from homology"/>
<evidence type="ECO:0000313" key="12">
    <source>
        <dbReference type="Proteomes" id="UP000254664"/>
    </source>
</evidence>
<evidence type="ECO:0000256" key="3">
    <source>
        <dbReference type="ARBA" id="ARBA00022695"/>
    </source>
</evidence>
<keyword evidence="12" id="KW-1185">Reference proteome</keyword>
<dbReference type="SUPFAM" id="SSF52374">
    <property type="entry name" value="Nucleotidylyl transferase"/>
    <property type="match status" value="1"/>
</dbReference>
<dbReference type="UniPathway" id="UPA00241">
    <property type="reaction ID" value="UER00355"/>
</dbReference>
<keyword evidence="3 9" id="KW-0548">Nucleotidyltransferase</keyword>
<keyword evidence="5 9" id="KW-0067">ATP-binding</keyword>
<dbReference type="OrthoDB" id="9806661at2"/>
<feature type="binding site" evidence="9">
    <location>
        <begin position="123"/>
        <end position="129"/>
    </location>
    <ligand>
        <name>ATP</name>
        <dbReference type="ChEBI" id="CHEBI:30616"/>
    </ligand>
</feature>
<comment type="cofactor">
    <cofactor evidence="9">
        <name>Mg(2+)</name>
        <dbReference type="ChEBI" id="CHEBI:18420"/>
    </cofactor>
</comment>
<comment type="pathway">
    <text evidence="9">Cofactor biosynthesis; coenzyme A biosynthesis; CoA from (R)-pantothenate: step 4/5.</text>
</comment>
<dbReference type="AlphaFoldDB" id="A0A381J7M5"/>
<evidence type="ECO:0000256" key="4">
    <source>
        <dbReference type="ARBA" id="ARBA00022741"/>
    </source>
</evidence>
<dbReference type="GO" id="GO:0004595">
    <property type="term" value="F:pantetheine-phosphate adenylyltransferase activity"/>
    <property type="evidence" value="ECO:0007669"/>
    <property type="project" value="UniProtKB-UniRule"/>
</dbReference>
<dbReference type="PANTHER" id="PTHR21342">
    <property type="entry name" value="PHOSPHOPANTETHEINE ADENYLYLTRANSFERASE"/>
    <property type="match status" value="1"/>
</dbReference>
<dbReference type="RefSeq" id="WP_115641106.1">
    <property type="nucleotide sequence ID" value="NZ_UFWZ01000001.1"/>
</dbReference>
<evidence type="ECO:0000256" key="5">
    <source>
        <dbReference type="ARBA" id="ARBA00022840"/>
    </source>
</evidence>
<organism evidence="11 12">
    <name type="scientific">Clostridium putrefaciens</name>
    <dbReference type="NCBI Taxonomy" id="99675"/>
    <lineage>
        <taxon>Bacteria</taxon>
        <taxon>Bacillati</taxon>
        <taxon>Bacillota</taxon>
        <taxon>Clostridia</taxon>
        <taxon>Eubacteriales</taxon>
        <taxon>Clostridiaceae</taxon>
        <taxon>Clostridium</taxon>
    </lineage>
</organism>
<dbReference type="InterPro" id="IPR014729">
    <property type="entry name" value="Rossmann-like_a/b/a_fold"/>
</dbReference>
<dbReference type="InterPro" id="IPR001980">
    <property type="entry name" value="PPAT"/>
</dbReference>
<keyword evidence="2 9" id="KW-0808">Transferase</keyword>
<evidence type="ECO:0000313" key="11">
    <source>
        <dbReference type="EMBL" id="SUY47115.1"/>
    </source>
</evidence>
<dbReference type="NCBIfam" id="TIGR01510">
    <property type="entry name" value="coaD_prev_kdtB"/>
    <property type="match status" value="1"/>
</dbReference>
<evidence type="ECO:0000256" key="1">
    <source>
        <dbReference type="ARBA" id="ARBA00022490"/>
    </source>
</evidence>
<feature type="binding site" evidence="9">
    <location>
        <position position="101"/>
    </location>
    <ligand>
        <name>ATP</name>
        <dbReference type="ChEBI" id="CHEBI:30616"/>
    </ligand>
</feature>
<dbReference type="EMBL" id="UFWZ01000001">
    <property type="protein sequence ID" value="SUY47115.1"/>
    <property type="molecule type" value="Genomic_DNA"/>
</dbReference>
<dbReference type="GO" id="GO:0005737">
    <property type="term" value="C:cytoplasm"/>
    <property type="evidence" value="ECO:0007669"/>
    <property type="project" value="UniProtKB-SubCell"/>
</dbReference>
<name>A0A381J7M5_9CLOT</name>
<comment type="subcellular location">
    <subcellularLocation>
        <location evidence="9">Cytoplasm</location>
    </subcellularLocation>
</comment>
<comment type="subunit">
    <text evidence="9">Homohexamer.</text>
</comment>
<dbReference type="HAMAP" id="MF_00151">
    <property type="entry name" value="PPAT_bact"/>
    <property type="match status" value="1"/>
</dbReference>
<evidence type="ECO:0000256" key="2">
    <source>
        <dbReference type="ARBA" id="ARBA00022679"/>
    </source>
</evidence>
<dbReference type="NCBIfam" id="TIGR00125">
    <property type="entry name" value="cyt_tran_rel"/>
    <property type="match status" value="1"/>
</dbReference>
<keyword evidence="1 9" id="KW-0963">Cytoplasm</keyword>
<feature type="binding site" evidence="9">
    <location>
        <position position="76"/>
    </location>
    <ligand>
        <name>substrate</name>
    </ligand>
</feature>
<sequence length="156" mass="17938">MKIAIYSGSFDPFTNGHLHIVKEAICIFDKIIVAIGDNPDKRRRTDSQRMLEAMQTTFKRMYLSEKVVVTKCEGLVVDLAYKENADYLIRGIRSGFDYQHEESLAKINEMLGMKTIYIRSGNLDYISSTLVMELHKYGKDVSEYLPSPVIDIIKYI</sequence>
<feature type="binding site" evidence="9">
    <location>
        <begin position="91"/>
        <end position="93"/>
    </location>
    <ligand>
        <name>ATP</name>
        <dbReference type="ChEBI" id="CHEBI:30616"/>
    </ligand>
</feature>
<dbReference type="PRINTS" id="PR01020">
    <property type="entry name" value="LPSBIOSNTHSS"/>
</dbReference>
<keyword evidence="6 9" id="KW-0460">Magnesium</keyword>
<evidence type="ECO:0000259" key="10">
    <source>
        <dbReference type="Pfam" id="PF01467"/>
    </source>
</evidence>
<comment type="catalytic activity">
    <reaction evidence="8 9">
        <text>(R)-4'-phosphopantetheine + ATP + H(+) = 3'-dephospho-CoA + diphosphate</text>
        <dbReference type="Rhea" id="RHEA:19801"/>
        <dbReference type="ChEBI" id="CHEBI:15378"/>
        <dbReference type="ChEBI" id="CHEBI:30616"/>
        <dbReference type="ChEBI" id="CHEBI:33019"/>
        <dbReference type="ChEBI" id="CHEBI:57328"/>
        <dbReference type="ChEBI" id="CHEBI:61723"/>
        <dbReference type="EC" id="2.7.7.3"/>
    </reaction>
</comment>
<feature type="binding site" evidence="9">
    <location>
        <position position="90"/>
    </location>
    <ligand>
        <name>substrate</name>
    </ligand>
</feature>
<keyword evidence="4 9" id="KW-0547">Nucleotide-binding</keyword>
<gene>
    <name evidence="11" type="primary">coaD_1</name>
    <name evidence="9" type="synonym">coaD</name>
    <name evidence="11" type="ORF">NCTC9836_01442</name>
</gene>
<evidence type="ECO:0000256" key="8">
    <source>
        <dbReference type="ARBA" id="ARBA00029346"/>
    </source>
</evidence>
<feature type="binding site" evidence="9">
    <location>
        <position position="41"/>
    </location>
    <ligand>
        <name>substrate</name>
    </ligand>
</feature>